<accession>A0A9N9JWS0</accession>
<reference evidence="1" key="1">
    <citation type="submission" date="2021-06" db="EMBL/GenBank/DDBJ databases">
        <authorList>
            <person name="Kallberg Y."/>
            <person name="Tangrot J."/>
            <person name="Rosling A."/>
        </authorList>
    </citation>
    <scope>NUCLEOTIDE SEQUENCE</scope>
    <source>
        <strain evidence="1">MA453B</strain>
    </source>
</reference>
<dbReference type="PANTHER" id="PTHR31424">
    <property type="entry name" value="PROTEIN CBG23806"/>
    <property type="match status" value="1"/>
</dbReference>
<comment type="caution">
    <text evidence="1">The sequence shown here is derived from an EMBL/GenBank/DDBJ whole genome shotgun (WGS) entry which is preliminary data.</text>
</comment>
<dbReference type="OrthoDB" id="2418220at2759"/>
<sequence>MFTACILNEYDAVLSLSNQHCIFLYTGTEQYDLLNQAFNFLIDELLTLNVEGIVDSTNNYWKIEFWFGSDWKFMSLVLGTKGPMANYFCLYCDCKNTDRWNIDLNYENLCNILGQKKPNLLPFLANQHCVPDELHIMLRITD</sequence>
<proteinExistence type="predicted"/>
<protein>
    <submittedName>
        <fullName evidence="1">16983_t:CDS:1</fullName>
    </submittedName>
</protein>
<keyword evidence="2" id="KW-1185">Reference proteome</keyword>
<feature type="non-terminal residue" evidence="1">
    <location>
        <position position="142"/>
    </location>
</feature>
<evidence type="ECO:0000313" key="2">
    <source>
        <dbReference type="Proteomes" id="UP000789405"/>
    </source>
</evidence>
<name>A0A9N9JWS0_9GLOM</name>
<gene>
    <name evidence="1" type="ORF">DERYTH_LOCUS23414</name>
</gene>
<organism evidence="1 2">
    <name type="scientific">Dentiscutata erythropus</name>
    <dbReference type="NCBI Taxonomy" id="1348616"/>
    <lineage>
        <taxon>Eukaryota</taxon>
        <taxon>Fungi</taxon>
        <taxon>Fungi incertae sedis</taxon>
        <taxon>Mucoromycota</taxon>
        <taxon>Glomeromycotina</taxon>
        <taxon>Glomeromycetes</taxon>
        <taxon>Diversisporales</taxon>
        <taxon>Gigasporaceae</taxon>
        <taxon>Dentiscutata</taxon>
    </lineage>
</organism>
<evidence type="ECO:0000313" key="1">
    <source>
        <dbReference type="EMBL" id="CAG8801218.1"/>
    </source>
</evidence>
<dbReference type="AlphaFoldDB" id="A0A9N9JWS0"/>
<dbReference type="EMBL" id="CAJVPY010035605">
    <property type="protein sequence ID" value="CAG8801218.1"/>
    <property type="molecule type" value="Genomic_DNA"/>
</dbReference>
<dbReference type="PANTHER" id="PTHR31424:SF5">
    <property type="entry name" value="APPLE DOMAIN-CONTAINING PROTEIN"/>
    <property type="match status" value="1"/>
</dbReference>
<dbReference type="Proteomes" id="UP000789405">
    <property type="component" value="Unassembled WGS sequence"/>
</dbReference>